<evidence type="ECO:0000313" key="10">
    <source>
        <dbReference type="EMBL" id="MBO2450933.1"/>
    </source>
</evidence>
<dbReference type="Pfam" id="PF04185">
    <property type="entry name" value="Phosphoesterase"/>
    <property type="match status" value="1"/>
</dbReference>
<dbReference type="InterPro" id="IPR018391">
    <property type="entry name" value="PQQ_b-propeller_rpt"/>
</dbReference>
<evidence type="ECO:0000256" key="8">
    <source>
        <dbReference type="ARBA" id="ARBA00048421"/>
    </source>
</evidence>
<evidence type="ECO:0000256" key="6">
    <source>
        <dbReference type="ARBA" id="ARBA00022801"/>
    </source>
</evidence>
<evidence type="ECO:0000313" key="11">
    <source>
        <dbReference type="Proteomes" id="UP000669179"/>
    </source>
</evidence>
<dbReference type="InterPro" id="IPR006311">
    <property type="entry name" value="TAT_signal"/>
</dbReference>
<dbReference type="AlphaFoldDB" id="A0A939PIY8"/>
<accession>A0A939PIY8</accession>
<dbReference type="Proteomes" id="UP000669179">
    <property type="component" value="Unassembled WGS sequence"/>
</dbReference>
<evidence type="ECO:0000256" key="3">
    <source>
        <dbReference type="ARBA" id="ARBA00009717"/>
    </source>
</evidence>
<dbReference type="CDD" id="cd16014">
    <property type="entry name" value="PLC"/>
    <property type="match status" value="1"/>
</dbReference>
<sequence>MPEITRRRLLGTMAGTAASTLIASQLPPNLRQAAAATAKPGSLRDIEHIVVLMLENRSFDHFFGSLAGVRGFDDPNALTLPNGKSVFYQPDPKNPDGYLLPWHLDTHRTNAQALPSTGHSWAVQHASWNNGKMDNWLPAHRATDGDAVGPFTMGYYKWQDIPFDYALAHAFTLCDGYFCSVMGPTWPNRLYLMSGTIDADGVAGGPITSNVVKQPYRWKTYPEQLEEAGVSWRVYQDEDDYGCNPLEFFQTFQDAKPGSPLYERGMRISPSDQFEHDVRRGKLPTVSWIVPTSEQSSHPSYLPAAAADFVAKKLEAVAADPSLFSKTVFIINYDENDGLFDHVPPPTPPAGTPHEFVGGVPIGGGFRVPCTIVSPWTRGGHVATEAFDHTSVLQFMEQVTGVRAANVTDWRRQTFGDMTSALGMKVNKRFPAMPPTMPLFWLAEYEAATLPAPTLPTTNQTPPHQEEPPFPPPTRKTPAQHRGGALRGTKSRLDEVRAEHPDRGKGTNFPGIMDAVSDQPHLDAAANVNTVLYVASLGGGLAAIDRTTGALLAAVKGFTNPYGVTAAASKLYITNSGANTVAVVDRATNKITKTIVVGVYPHGATVSPDGTRVYVADTGPDNGPGGSRDISVIDTATDTVVTTFRAGEAPHAIAASSTALYVTCTDGLHILTAEGRHKTTIRDAARGRGVALSPDGKYCYAAQPTEDRVAVIDTARARLIKHIPVGDTPWGVAFTADGSRAYVTNANDDTLTVIDTARHTPLTTIPVGHIPTGILGDGTTLWVANNTSSTITRVDSTTNTVTTTTPLGLSNEPASLTIA</sequence>
<evidence type="ECO:0000256" key="2">
    <source>
        <dbReference type="ARBA" id="ARBA00004191"/>
    </source>
</evidence>
<keyword evidence="11" id="KW-1185">Reference proteome</keyword>
<keyword evidence="7" id="KW-0843">Virulence</keyword>
<comment type="catalytic activity">
    <reaction evidence="8">
        <text>a 1,2-diacyl-sn-glycero-3-phosphocholine + H2O = phosphocholine + a 1,2-diacyl-sn-glycerol + H(+)</text>
        <dbReference type="Rhea" id="RHEA:10604"/>
        <dbReference type="ChEBI" id="CHEBI:15377"/>
        <dbReference type="ChEBI" id="CHEBI:15378"/>
        <dbReference type="ChEBI" id="CHEBI:17815"/>
        <dbReference type="ChEBI" id="CHEBI:57643"/>
        <dbReference type="ChEBI" id="CHEBI:295975"/>
        <dbReference type="EC" id="3.1.4.3"/>
    </reaction>
    <physiologicalReaction direction="left-to-right" evidence="8">
        <dbReference type="Rhea" id="RHEA:10605"/>
    </physiologicalReaction>
</comment>
<dbReference type="SUPFAM" id="SSF50974">
    <property type="entry name" value="Nitrous oxide reductase, N-terminal domain"/>
    <property type="match status" value="1"/>
</dbReference>
<dbReference type="PANTHER" id="PTHR31956:SF1">
    <property type="entry name" value="NON-SPECIFIC PHOSPHOLIPASE C1"/>
    <property type="match status" value="1"/>
</dbReference>
<dbReference type="PROSITE" id="PS51318">
    <property type="entry name" value="TAT"/>
    <property type="match status" value="1"/>
</dbReference>
<proteinExistence type="inferred from homology"/>
<dbReference type="RefSeq" id="WP_208258804.1">
    <property type="nucleotide sequence ID" value="NZ_JAGEOJ010000011.1"/>
</dbReference>
<keyword evidence="5" id="KW-0134">Cell wall</keyword>
<dbReference type="GO" id="GO:0034480">
    <property type="term" value="F:phosphatidylcholine phospholipase C activity"/>
    <property type="evidence" value="ECO:0007669"/>
    <property type="project" value="UniProtKB-EC"/>
</dbReference>
<feature type="compositionally biased region" description="Low complexity" evidence="9">
    <location>
        <begin position="452"/>
        <end position="463"/>
    </location>
</feature>
<evidence type="ECO:0000256" key="7">
    <source>
        <dbReference type="ARBA" id="ARBA00023026"/>
    </source>
</evidence>
<protein>
    <recommendedName>
        <fullName evidence="4">phospholipase C</fullName>
        <ecNumber evidence="4">3.1.4.3</ecNumber>
    </recommendedName>
</protein>
<keyword evidence="5" id="KW-0964">Secreted</keyword>
<feature type="compositionally biased region" description="Basic and acidic residues" evidence="9">
    <location>
        <begin position="491"/>
        <end position="505"/>
    </location>
</feature>
<dbReference type="InterPro" id="IPR007312">
    <property type="entry name" value="Phosphoesterase"/>
</dbReference>
<dbReference type="SMART" id="SM00564">
    <property type="entry name" value="PQQ"/>
    <property type="match status" value="3"/>
</dbReference>
<feature type="region of interest" description="Disordered" evidence="9">
    <location>
        <begin position="452"/>
        <end position="510"/>
    </location>
</feature>
<dbReference type="PANTHER" id="PTHR31956">
    <property type="entry name" value="NON-SPECIFIC PHOSPHOLIPASE C4-RELATED"/>
    <property type="match status" value="1"/>
</dbReference>
<name>A0A939PIY8_9ACTN</name>
<dbReference type="InterPro" id="IPR017850">
    <property type="entry name" value="Alkaline_phosphatase_core_sf"/>
</dbReference>
<dbReference type="Gene3D" id="3.40.720.10">
    <property type="entry name" value="Alkaline Phosphatase, subunit A"/>
    <property type="match status" value="1"/>
</dbReference>
<dbReference type="Gene3D" id="2.130.10.10">
    <property type="entry name" value="YVTN repeat-like/Quinoprotein amine dehydrogenase"/>
    <property type="match status" value="2"/>
</dbReference>
<dbReference type="InterPro" id="IPR015943">
    <property type="entry name" value="WD40/YVTN_repeat-like_dom_sf"/>
</dbReference>
<dbReference type="InterPro" id="IPR011045">
    <property type="entry name" value="N2O_reductase_N"/>
</dbReference>
<comment type="cofactor">
    <cofactor evidence="1">
        <name>Cu cation</name>
        <dbReference type="ChEBI" id="CHEBI:23378"/>
    </cofactor>
</comment>
<dbReference type="EC" id="3.1.4.3" evidence="4"/>
<comment type="similarity">
    <text evidence="3">Belongs to the bacterial phospholipase C family.</text>
</comment>
<dbReference type="NCBIfam" id="TIGR02276">
    <property type="entry name" value="beta_rpt_yvtn"/>
    <property type="match status" value="3"/>
</dbReference>
<dbReference type="EMBL" id="JAGEOJ010000011">
    <property type="protein sequence ID" value="MBO2450933.1"/>
    <property type="molecule type" value="Genomic_DNA"/>
</dbReference>
<evidence type="ECO:0000256" key="9">
    <source>
        <dbReference type="SAM" id="MobiDB-lite"/>
    </source>
</evidence>
<evidence type="ECO:0000256" key="5">
    <source>
        <dbReference type="ARBA" id="ARBA00022512"/>
    </source>
</evidence>
<comment type="subcellular location">
    <subcellularLocation>
        <location evidence="2">Secreted</location>
        <location evidence="2">Cell wall</location>
    </subcellularLocation>
</comment>
<reference evidence="10" key="1">
    <citation type="submission" date="2021-03" db="EMBL/GenBank/DDBJ databases">
        <authorList>
            <person name="Kanchanasin P."/>
            <person name="Saeng-In P."/>
            <person name="Phongsopitanun W."/>
            <person name="Yuki M."/>
            <person name="Kudo T."/>
            <person name="Ohkuma M."/>
            <person name="Tanasupawat S."/>
        </authorList>
    </citation>
    <scope>NUCLEOTIDE SEQUENCE</scope>
    <source>
        <strain evidence="10">GKU 128</strain>
    </source>
</reference>
<gene>
    <name evidence="10" type="ORF">J4573_27815</name>
</gene>
<dbReference type="InterPro" id="IPR011964">
    <property type="entry name" value="YVTN_b-propeller_repeat"/>
</dbReference>
<comment type="caution">
    <text evidence="10">The sequence shown here is derived from an EMBL/GenBank/DDBJ whole genome shotgun (WGS) entry which is preliminary data.</text>
</comment>
<evidence type="ECO:0000256" key="1">
    <source>
        <dbReference type="ARBA" id="ARBA00001935"/>
    </source>
</evidence>
<organism evidence="10 11">
    <name type="scientific">Actinomadura barringtoniae</name>
    <dbReference type="NCBI Taxonomy" id="1427535"/>
    <lineage>
        <taxon>Bacteria</taxon>
        <taxon>Bacillati</taxon>
        <taxon>Actinomycetota</taxon>
        <taxon>Actinomycetes</taxon>
        <taxon>Streptosporangiales</taxon>
        <taxon>Thermomonosporaceae</taxon>
        <taxon>Actinomadura</taxon>
    </lineage>
</organism>
<evidence type="ECO:0000256" key="4">
    <source>
        <dbReference type="ARBA" id="ARBA00012018"/>
    </source>
</evidence>
<keyword evidence="6" id="KW-0378">Hydrolase</keyword>